<dbReference type="SMART" id="SM00382">
    <property type="entry name" value="AAA"/>
    <property type="match status" value="1"/>
</dbReference>
<evidence type="ECO:0000256" key="4">
    <source>
        <dbReference type="ARBA" id="ARBA00022670"/>
    </source>
</evidence>
<keyword evidence="17" id="KW-0131">Cell cycle</keyword>
<dbReference type="SUPFAM" id="SSF52540">
    <property type="entry name" value="P-loop containing nucleoside triphosphate hydrolases"/>
    <property type="match status" value="1"/>
</dbReference>
<dbReference type="InterPro" id="IPR011546">
    <property type="entry name" value="Pept_M41_FtsH_extracell"/>
</dbReference>
<comment type="similarity">
    <text evidence="2 14">In the C-terminal section; belongs to the peptidase M41 family.</text>
</comment>
<dbReference type="InterPro" id="IPR041569">
    <property type="entry name" value="AAA_lid_3"/>
</dbReference>
<dbReference type="Pfam" id="PF17862">
    <property type="entry name" value="AAA_lid_3"/>
    <property type="match status" value="1"/>
</dbReference>
<accession>A0A1H6KER7</accession>
<dbReference type="Gene3D" id="1.10.8.60">
    <property type="match status" value="1"/>
</dbReference>
<dbReference type="InterPro" id="IPR037219">
    <property type="entry name" value="Peptidase_M41-like"/>
</dbReference>
<evidence type="ECO:0000256" key="5">
    <source>
        <dbReference type="ARBA" id="ARBA00022692"/>
    </source>
</evidence>
<keyword evidence="11 14" id="KW-1133">Transmembrane helix</keyword>
<dbReference type="InterPro" id="IPR003960">
    <property type="entry name" value="ATPase_AAA_CS"/>
</dbReference>
<evidence type="ECO:0000256" key="2">
    <source>
        <dbReference type="ARBA" id="ARBA00010044"/>
    </source>
</evidence>
<protein>
    <recommendedName>
        <fullName evidence="14">ATP-dependent zinc metalloprotease FtsH</fullName>
        <ecNumber evidence="14">3.4.24.-</ecNumber>
    </recommendedName>
</protein>
<feature type="binding site" evidence="14">
    <location>
        <begin position="221"/>
        <end position="228"/>
    </location>
    <ligand>
        <name>ATP</name>
        <dbReference type="ChEBI" id="CHEBI:30616"/>
    </ligand>
</feature>
<dbReference type="NCBIfam" id="TIGR01241">
    <property type="entry name" value="FtsH_fam"/>
    <property type="match status" value="1"/>
</dbReference>
<comment type="cofactor">
    <cofactor evidence="14">
        <name>Zn(2+)</name>
        <dbReference type="ChEBI" id="CHEBI:29105"/>
    </cofactor>
    <text evidence="14">Binds 1 zinc ion per subunit.</text>
</comment>
<dbReference type="Pfam" id="PF06480">
    <property type="entry name" value="FtsH_ext"/>
    <property type="match status" value="1"/>
</dbReference>
<comment type="similarity">
    <text evidence="14">In the central section; belongs to the AAA ATPase family.</text>
</comment>
<dbReference type="RefSeq" id="WP_078687583.1">
    <property type="nucleotide sequence ID" value="NZ_FNWT01000015.1"/>
</dbReference>
<dbReference type="GO" id="GO:0008233">
    <property type="term" value="F:peptidase activity"/>
    <property type="evidence" value="ECO:0007669"/>
    <property type="project" value="UniProtKB-KW"/>
</dbReference>
<dbReference type="InterPro" id="IPR003959">
    <property type="entry name" value="ATPase_AAA_core"/>
</dbReference>
<evidence type="ECO:0000256" key="11">
    <source>
        <dbReference type="ARBA" id="ARBA00022989"/>
    </source>
</evidence>
<dbReference type="Pfam" id="PF00004">
    <property type="entry name" value="AAA"/>
    <property type="match status" value="1"/>
</dbReference>
<comment type="subunit">
    <text evidence="14">Homohexamer.</text>
</comment>
<dbReference type="CDD" id="cd19501">
    <property type="entry name" value="RecA-like_FtsH"/>
    <property type="match status" value="1"/>
</dbReference>
<proteinExistence type="inferred from homology"/>
<evidence type="ECO:0000256" key="15">
    <source>
        <dbReference type="RuleBase" id="RU003651"/>
    </source>
</evidence>
<comment type="function">
    <text evidence="14">Acts as a processive, ATP-dependent zinc metallopeptidase for both cytoplasmic and membrane proteins. Plays a role in the quality control of integral membrane proteins.</text>
</comment>
<feature type="binding site" evidence="14">
    <location>
        <position position="442"/>
    </location>
    <ligand>
        <name>Zn(2+)</name>
        <dbReference type="ChEBI" id="CHEBI:29105"/>
        <note>catalytic</note>
    </ligand>
</feature>
<keyword evidence="7 14" id="KW-0547">Nucleotide-binding</keyword>
<keyword evidence="10 14" id="KW-0067">ATP-binding</keyword>
<feature type="transmembrane region" description="Helical" evidence="14">
    <location>
        <begin position="12"/>
        <end position="34"/>
    </location>
</feature>
<keyword evidence="4 14" id="KW-0645">Protease</keyword>
<dbReference type="GO" id="GO:0006508">
    <property type="term" value="P:proteolysis"/>
    <property type="evidence" value="ECO:0007669"/>
    <property type="project" value="UniProtKB-KW"/>
</dbReference>
<keyword evidence="5 14" id="KW-0812">Transmembrane</keyword>
<keyword evidence="13 14" id="KW-0472">Membrane</keyword>
<keyword evidence="12 14" id="KW-0482">Metalloprotease</keyword>
<comment type="subcellular location">
    <subcellularLocation>
        <location evidence="14">Cell membrane</location>
        <topology evidence="14">Multi-pass membrane protein</topology>
        <orientation evidence="14">Cytoplasmic side</orientation>
    </subcellularLocation>
    <subcellularLocation>
        <location evidence="1">Membrane</location>
    </subcellularLocation>
</comment>
<feature type="binding site" evidence="14">
    <location>
        <position position="446"/>
    </location>
    <ligand>
        <name>Zn(2+)</name>
        <dbReference type="ChEBI" id="CHEBI:29105"/>
        <note>catalytic</note>
    </ligand>
</feature>
<evidence type="ECO:0000256" key="1">
    <source>
        <dbReference type="ARBA" id="ARBA00004370"/>
    </source>
</evidence>
<dbReference type="EC" id="3.4.24.-" evidence="14"/>
<dbReference type="Gene3D" id="1.20.58.760">
    <property type="entry name" value="Peptidase M41"/>
    <property type="match status" value="1"/>
</dbReference>
<feature type="domain" description="AAA+ ATPase" evidence="16">
    <location>
        <begin position="213"/>
        <end position="351"/>
    </location>
</feature>
<dbReference type="Gene3D" id="3.30.720.210">
    <property type="match status" value="1"/>
</dbReference>
<evidence type="ECO:0000256" key="12">
    <source>
        <dbReference type="ARBA" id="ARBA00023049"/>
    </source>
</evidence>
<dbReference type="InterPro" id="IPR027417">
    <property type="entry name" value="P-loop_NTPase"/>
</dbReference>
<evidence type="ECO:0000256" key="6">
    <source>
        <dbReference type="ARBA" id="ARBA00022723"/>
    </source>
</evidence>
<dbReference type="PROSITE" id="PS00674">
    <property type="entry name" value="AAA"/>
    <property type="match status" value="1"/>
</dbReference>
<evidence type="ECO:0000256" key="3">
    <source>
        <dbReference type="ARBA" id="ARBA00022475"/>
    </source>
</evidence>
<dbReference type="InterPro" id="IPR003593">
    <property type="entry name" value="AAA+_ATPase"/>
</dbReference>
<keyword evidence="17" id="KW-0132">Cell division</keyword>
<evidence type="ECO:0000256" key="13">
    <source>
        <dbReference type="ARBA" id="ARBA00023136"/>
    </source>
</evidence>
<evidence type="ECO:0000259" key="16">
    <source>
        <dbReference type="SMART" id="SM00382"/>
    </source>
</evidence>
<keyword evidence="6 14" id="KW-0479">Metal-binding</keyword>
<keyword evidence="8 14" id="KW-0378">Hydrolase</keyword>
<dbReference type="EMBL" id="FNWT01000015">
    <property type="protein sequence ID" value="SEH70306.1"/>
    <property type="molecule type" value="Genomic_DNA"/>
</dbReference>
<reference evidence="17 18" key="1">
    <citation type="submission" date="2016-10" db="EMBL/GenBank/DDBJ databases">
        <authorList>
            <person name="Varghese N."/>
            <person name="Submissions S."/>
        </authorList>
    </citation>
    <scope>NUCLEOTIDE SEQUENCE [LARGE SCALE GENOMIC DNA]</scope>
    <source>
        <strain evidence="17 18">WCP15</strain>
    </source>
</reference>
<evidence type="ECO:0000256" key="14">
    <source>
        <dbReference type="HAMAP-Rule" id="MF_01458"/>
    </source>
</evidence>
<sequence length="633" mass="69314">MQMDDKKKRQSMILYLIVAVVAAIVLRSVLYPSITQPQIKEVSYSEFLGMVDDGKVSQVQLDTGKSIIRFTTGEGDDKQTYQTNQFPNDDSLVKRLEKKNVDFSAQIPDESSNMWIYLLASYGLPILLILGGGYLLNRQLRKQMGEDGPSMNFGSGFGMGGGLGRSNVKEVKGRETGVTFKDVAGQDEAKESLAEIVNFLEHPEKYSAIGARCPRGALLVGPPGTGKTLLAKAVAGEANVPFFQISGSEFVEMFVGRGAAKVRDLFKQANEKAPCIVFIDEIDTIGKKRDVSLNTNDEREQTLNQLLTEMDGFDNHKGIVVLGATNRPDSLDPALLRPGRFDRRVPVELPDLTGREAILKLHGNDVKIEPGVDFGAIARQTPGASGADLANMINEAALRAVRMGRDRVTQEDITESVDVVIAGAKKKSTVLSEHEKEVVSYHETGHAIVAAVQNGKRPVSKITIVPRTSGALGFTMQTEEDEHYLTTREEYKQRIAVICGGRAAEELIFGQMTSGAANDIEKATKIARAMVTQLGMSDRFGMMALGETRNRYLGGGTELTCSDETATAVDAEVSALVEEGHQTALRTLKENRFKLHEIAHYLQKKETITGEEFMNILNRDDGFAPKYPDEATE</sequence>
<evidence type="ECO:0000313" key="18">
    <source>
        <dbReference type="Proteomes" id="UP000199135"/>
    </source>
</evidence>
<keyword evidence="3 14" id="KW-1003">Cell membrane</keyword>
<dbReference type="Proteomes" id="UP000199135">
    <property type="component" value="Unassembled WGS sequence"/>
</dbReference>
<dbReference type="Pfam" id="PF01434">
    <property type="entry name" value="Peptidase_M41"/>
    <property type="match status" value="1"/>
</dbReference>
<dbReference type="SUPFAM" id="SSF140990">
    <property type="entry name" value="FtsH protease domain-like"/>
    <property type="match status" value="1"/>
</dbReference>
<gene>
    <name evidence="14" type="primary">ftsH</name>
    <name evidence="17" type="ORF">SAMN05216447_1152</name>
</gene>
<comment type="caution">
    <text evidence="17">The sequence shown here is derived from an EMBL/GenBank/DDBJ whole genome shotgun (WGS) entry which is preliminary data.</text>
</comment>
<feature type="transmembrane region" description="Helical" evidence="14">
    <location>
        <begin position="114"/>
        <end position="136"/>
    </location>
</feature>
<keyword evidence="18" id="KW-1185">Reference proteome</keyword>
<comment type="similarity">
    <text evidence="15">Belongs to the AAA ATPase family.</text>
</comment>
<evidence type="ECO:0000256" key="8">
    <source>
        <dbReference type="ARBA" id="ARBA00022801"/>
    </source>
</evidence>
<feature type="active site" evidence="14">
    <location>
        <position position="443"/>
    </location>
</feature>
<evidence type="ECO:0000256" key="9">
    <source>
        <dbReference type="ARBA" id="ARBA00022833"/>
    </source>
</evidence>
<dbReference type="PANTHER" id="PTHR23076">
    <property type="entry name" value="METALLOPROTEASE M41 FTSH"/>
    <property type="match status" value="1"/>
</dbReference>
<evidence type="ECO:0000256" key="10">
    <source>
        <dbReference type="ARBA" id="ARBA00022840"/>
    </source>
</evidence>
<name>A0A1H6KER7_9ACTN</name>
<dbReference type="InterPro" id="IPR005936">
    <property type="entry name" value="FtsH"/>
</dbReference>
<dbReference type="GO" id="GO:0051301">
    <property type="term" value="P:cell division"/>
    <property type="evidence" value="ECO:0007669"/>
    <property type="project" value="UniProtKB-KW"/>
</dbReference>
<dbReference type="HAMAP" id="MF_01458">
    <property type="entry name" value="FtsH"/>
    <property type="match status" value="1"/>
</dbReference>
<organism evidence="17 18">
    <name type="scientific">Parafannyhessea umbonata</name>
    <dbReference type="NCBI Taxonomy" id="604330"/>
    <lineage>
        <taxon>Bacteria</taxon>
        <taxon>Bacillati</taxon>
        <taxon>Actinomycetota</taxon>
        <taxon>Coriobacteriia</taxon>
        <taxon>Coriobacteriales</taxon>
        <taxon>Atopobiaceae</taxon>
        <taxon>Parafannyhessea</taxon>
    </lineage>
</organism>
<dbReference type="Gene3D" id="3.40.50.300">
    <property type="entry name" value="P-loop containing nucleotide triphosphate hydrolases"/>
    <property type="match status" value="1"/>
</dbReference>
<dbReference type="PANTHER" id="PTHR23076:SF97">
    <property type="entry name" value="ATP-DEPENDENT ZINC METALLOPROTEASE YME1L1"/>
    <property type="match status" value="1"/>
</dbReference>
<dbReference type="InterPro" id="IPR000642">
    <property type="entry name" value="Peptidase_M41"/>
</dbReference>
<evidence type="ECO:0000313" key="17">
    <source>
        <dbReference type="EMBL" id="SEH70306.1"/>
    </source>
</evidence>
<keyword evidence="9 14" id="KW-0862">Zinc</keyword>
<evidence type="ECO:0000256" key="7">
    <source>
        <dbReference type="ARBA" id="ARBA00022741"/>
    </source>
</evidence>
<feature type="binding site" evidence="14">
    <location>
        <position position="519"/>
    </location>
    <ligand>
        <name>Zn(2+)</name>
        <dbReference type="ChEBI" id="CHEBI:29105"/>
        <note>catalytic</note>
    </ligand>
</feature>